<dbReference type="InterPro" id="IPR009081">
    <property type="entry name" value="PP-bd_ACP"/>
</dbReference>
<reference evidence="2 3" key="1">
    <citation type="submission" date="2021-02" db="EMBL/GenBank/DDBJ databases">
        <title>Actinophytocola xerophila sp. nov., isolated from soil of cotton cropping field.</title>
        <authorList>
            <person name="Huang R."/>
            <person name="Chen X."/>
            <person name="Ge X."/>
            <person name="Liu W."/>
        </authorList>
    </citation>
    <scope>NUCLEOTIDE SEQUENCE [LARGE SCALE GENOMIC DNA]</scope>
    <source>
        <strain evidence="2 3">S1-96</strain>
    </source>
</reference>
<evidence type="ECO:0000259" key="1">
    <source>
        <dbReference type="PROSITE" id="PS50075"/>
    </source>
</evidence>
<dbReference type="EMBL" id="JAFFZE010000038">
    <property type="protein sequence ID" value="MCT2588315.1"/>
    <property type="molecule type" value="Genomic_DNA"/>
</dbReference>
<evidence type="ECO:0000313" key="3">
    <source>
        <dbReference type="Proteomes" id="UP001156441"/>
    </source>
</evidence>
<dbReference type="RefSeq" id="WP_260196284.1">
    <property type="nucleotide sequence ID" value="NZ_JAFFZE010000038.1"/>
</dbReference>
<dbReference type="Proteomes" id="UP001156441">
    <property type="component" value="Unassembled WGS sequence"/>
</dbReference>
<feature type="domain" description="Carrier" evidence="1">
    <location>
        <begin position="1"/>
        <end position="82"/>
    </location>
</feature>
<dbReference type="PROSITE" id="PS50075">
    <property type="entry name" value="CARRIER"/>
    <property type="match status" value="1"/>
</dbReference>
<dbReference type="SUPFAM" id="SSF47336">
    <property type="entry name" value="ACP-like"/>
    <property type="match status" value="1"/>
</dbReference>
<keyword evidence="3" id="KW-1185">Reference proteome</keyword>
<dbReference type="InterPro" id="IPR036736">
    <property type="entry name" value="ACP-like_sf"/>
</dbReference>
<gene>
    <name evidence="2" type="ORF">JT362_34925</name>
</gene>
<protein>
    <submittedName>
        <fullName evidence="2">Acyl carrier protein</fullName>
    </submittedName>
</protein>
<accession>A0ABT2JKA6</accession>
<proteinExistence type="predicted"/>
<dbReference type="Gene3D" id="1.10.1200.10">
    <property type="entry name" value="ACP-like"/>
    <property type="match status" value="1"/>
</dbReference>
<name>A0ABT2JKA6_9PSEU</name>
<sequence>MTTDQAVDSVPSTISSYLETKAGGPVEHDADLAAAGVLTSMVAMEIVVFLESTFGISIVGRDLKLDNFRTVDSMAALVTRLRENRDNA</sequence>
<evidence type="ECO:0000313" key="2">
    <source>
        <dbReference type="EMBL" id="MCT2588315.1"/>
    </source>
</evidence>
<dbReference type="Pfam" id="PF00550">
    <property type="entry name" value="PP-binding"/>
    <property type="match status" value="1"/>
</dbReference>
<organism evidence="2 3">
    <name type="scientific">Actinophytocola gossypii</name>
    <dbReference type="NCBI Taxonomy" id="2812003"/>
    <lineage>
        <taxon>Bacteria</taxon>
        <taxon>Bacillati</taxon>
        <taxon>Actinomycetota</taxon>
        <taxon>Actinomycetes</taxon>
        <taxon>Pseudonocardiales</taxon>
        <taxon>Pseudonocardiaceae</taxon>
    </lineage>
</organism>
<comment type="caution">
    <text evidence="2">The sequence shown here is derived from an EMBL/GenBank/DDBJ whole genome shotgun (WGS) entry which is preliminary data.</text>
</comment>